<dbReference type="Gramene" id="GBG89387">
    <property type="protein sequence ID" value="GBG89387"/>
    <property type="gene ID" value="CBR_g49178"/>
</dbReference>
<evidence type="ECO:0000313" key="3">
    <source>
        <dbReference type="Proteomes" id="UP000265515"/>
    </source>
</evidence>
<accession>A0A388M478</accession>
<name>A0A388M478_CHABU</name>
<organism evidence="2 3">
    <name type="scientific">Chara braunii</name>
    <name type="common">Braun's stonewort</name>
    <dbReference type="NCBI Taxonomy" id="69332"/>
    <lineage>
        <taxon>Eukaryota</taxon>
        <taxon>Viridiplantae</taxon>
        <taxon>Streptophyta</taxon>
        <taxon>Charophyceae</taxon>
        <taxon>Charales</taxon>
        <taxon>Characeae</taxon>
        <taxon>Chara</taxon>
    </lineage>
</organism>
<feature type="region of interest" description="Disordered" evidence="1">
    <location>
        <begin position="1"/>
        <end position="39"/>
    </location>
</feature>
<reference evidence="2 3" key="1">
    <citation type="journal article" date="2018" name="Cell">
        <title>The Chara Genome: Secondary Complexity and Implications for Plant Terrestrialization.</title>
        <authorList>
            <person name="Nishiyama T."/>
            <person name="Sakayama H."/>
            <person name="Vries J.D."/>
            <person name="Buschmann H."/>
            <person name="Saint-Marcoux D."/>
            <person name="Ullrich K.K."/>
            <person name="Haas F.B."/>
            <person name="Vanderstraeten L."/>
            <person name="Becker D."/>
            <person name="Lang D."/>
            <person name="Vosolsobe S."/>
            <person name="Rombauts S."/>
            <person name="Wilhelmsson P.K.I."/>
            <person name="Janitza P."/>
            <person name="Kern R."/>
            <person name="Heyl A."/>
            <person name="Rumpler F."/>
            <person name="Villalobos L.I.A.C."/>
            <person name="Clay J.M."/>
            <person name="Skokan R."/>
            <person name="Toyoda A."/>
            <person name="Suzuki Y."/>
            <person name="Kagoshima H."/>
            <person name="Schijlen E."/>
            <person name="Tajeshwar N."/>
            <person name="Catarino B."/>
            <person name="Hetherington A.J."/>
            <person name="Saltykova A."/>
            <person name="Bonnot C."/>
            <person name="Breuninger H."/>
            <person name="Symeonidi A."/>
            <person name="Radhakrishnan G.V."/>
            <person name="Van Nieuwerburgh F."/>
            <person name="Deforce D."/>
            <person name="Chang C."/>
            <person name="Karol K.G."/>
            <person name="Hedrich R."/>
            <person name="Ulvskov P."/>
            <person name="Glockner G."/>
            <person name="Delwiche C.F."/>
            <person name="Petrasek J."/>
            <person name="Van de Peer Y."/>
            <person name="Friml J."/>
            <person name="Beilby M."/>
            <person name="Dolan L."/>
            <person name="Kohara Y."/>
            <person name="Sugano S."/>
            <person name="Fujiyama A."/>
            <person name="Delaux P.-M."/>
            <person name="Quint M."/>
            <person name="TheiBen G."/>
            <person name="Hagemann M."/>
            <person name="Harholt J."/>
            <person name="Dunand C."/>
            <person name="Zachgo S."/>
            <person name="Langdale J."/>
            <person name="Maumus F."/>
            <person name="Straeten D.V.D."/>
            <person name="Gould S.B."/>
            <person name="Rensing S.A."/>
        </authorList>
    </citation>
    <scope>NUCLEOTIDE SEQUENCE [LARGE SCALE GENOMIC DNA]</scope>
    <source>
        <strain evidence="2 3">S276</strain>
    </source>
</reference>
<proteinExistence type="predicted"/>
<dbReference type="EMBL" id="BFEA01000733">
    <property type="protein sequence ID" value="GBG89387.1"/>
    <property type="molecule type" value="Genomic_DNA"/>
</dbReference>
<dbReference type="Proteomes" id="UP000265515">
    <property type="component" value="Unassembled WGS sequence"/>
</dbReference>
<dbReference type="AlphaFoldDB" id="A0A388M478"/>
<feature type="region of interest" description="Disordered" evidence="1">
    <location>
        <begin position="291"/>
        <end position="379"/>
    </location>
</feature>
<keyword evidence="3" id="KW-1185">Reference proteome</keyword>
<evidence type="ECO:0000313" key="2">
    <source>
        <dbReference type="EMBL" id="GBG89387.1"/>
    </source>
</evidence>
<comment type="caution">
    <text evidence="2">The sequence shown here is derived from an EMBL/GenBank/DDBJ whole genome shotgun (WGS) entry which is preliminary data.</text>
</comment>
<evidence type="ECO:0000256" key="1">
    <source>
        <dbReference type="SAM" id="MobiDB-lite"/>
    </source>
</evidence>
<protein>
    <submittedName>
        <fullName evidence="2">Uncharacterized protein</fullName>
    </submittedName>
</protein>
<feature type="compositionally biased region" description="Polar residues" evidence="1">
    <location>
        <begin position="335"/>
        <end position="344"/>
    </location>
</feature>
<gene>
    <name evidence="2" type="ORF">CBR_g49178</name>
</gene>
<sequence>MTTHGEPHSARGPAPHGEEPRRTTSTPVMGKSGGGVGGEEQRGTLNLWCDYSKRVRYMDWACQDASEPLKPRCGPIVYVANCGDMIRLAGSVLEWADVGDDIFKFTLRKLYRSDGSIDELAKGCKFAGRLFGGYGAGAMALPCFVPLSLGHDEAVHVQDFLEVWASSPHFGHGMDVDPGTSISRRRLIDKSRALPCLPTRRPAVGMSDDSGDERARAPLKLGLQGSRRQGLLGESPIRVSLGGGLGERLEKASGSRSPKRLVARVGAFINSREVAELTAIYRPGASRVREVRGAANTTRSVRPAPAHLQTEASQRGEAGGNVAGEEEVLELGATRESSPVTSRSGGKRNLPLDEGRKGLSALKRQRKQGGSARTPMTEE</sequence>